<accession>A0A5P1FQE5</accession>
<evidence type="ECO:0000313" key="2">
    <source>
        <dbReference type="EMBL" id="ONK80322.1"/>
    </source>
</evidence>
<dbReference type="Gramene" id="ONK80322">
    <property type="protein sequence ID" value="ONK80322"/>
    <property type="gene ID" value="A4U43_C01F16370"/>
</dbReference>
<reference evidence="3" key="1">
    <citation type="journal article" date="2017" name="Nat. Commun.">
        <title>The asparagus genome sheds light on the origin and evolution of a young Y chromosome.</title>
        <authorList>
            <person name="Harkess A."/>
            <person name="Zhou J."/>
            <person name="Xu C."/>
            <person name="Bowers J.E."/>
            <person name="Van der Hulst R."/>
            <person name="Ayyampalayam S."/>
            <person name="Mercati F."/>
            <person name="Riccardi P."/>
            <person name="McKain M.R."/>
            <person name="Kakrana A."/>
            <person name="Tang H."/>
            <person name="Ray J."/>
            <person name="Groenendijk J."/>
            <person name="Arikit S."/>
            <person name="Mathioni S.M."/>
            <person name="Nakano M."/>
            <person name="Shan H."/>
            <person name="Telgmann-Rauber A."/>
            <person name="Kanno A."/>
            <person name="Yue Z."/>
            <person name="Chen H."/>
            <person name="Li W."/>
            <person name="Chen Y."/>
            <person name="Xu X."/>
            <person name="Zhang Y."/>
            <person name="Luo S."/>
            <person name="Chen H."/>
            <person name="Gao J."/>
            <person name="Mao Z."/>
            <person name="Pires J.C."/>
            <person name="Luo M."/>
            <person name="Kudrna D."/>
            <person name="Wing R.A."/>
            <person name="Meyers B.C."/>
            <person name="Yi K."/>
            <person name="Kong H."/>
            <person name="Lavrijsen P."/>
            <person name="Sunseri F."/>
            <person name="Falavigna A."/>
            <person name="Ye Y."/>
            <person name="Leebens-Mack J.H."/>
            <person name="Chen G."/>
        </authorList>
    </citation>
    <scope>NUCLEOTIDE SEQUENCE [LARGE SCALE GENOMIC DNA]</scope>
    <source>
        <strain evidence="3">cv. DH0086</strain>
    </source>
</reference>
<feature type="region of interest" description="Disordered" evidence="1">
    <location>
        <begin position="75"/>
        <end position="102"/>
    </location>
</feature>
<gene>
    <name evidence="2" type="ORF">A4U43_C01F16370</name>
</gene>
<organism evidence="2 3">
    <name type="scientific">Asparagus officinalis</name>
    <name type="common">Garden asparagus</name>
    <dbReference type="NCBI Taxonomy" id="4686"/>
    <lineage>
        <taxon>Eukaryota</taxon>
        <taxon>Viridiplantae</taxon>
        <taxon>Streptophyta</taxon>
        <taxon>Embryophyta</taxon>
        <taxon>Tracheophyta</taxon>
        <taxon>Spermatophyta</taxon>
        <taxon>Magnoliopsida</taxon>
        <taxon>Liliopsida</taxon>
        <taxon>Asparagales</taxon>
        <taxon>Asparagaceae</taxon>
        <taxon>Asparagoideae</taxon>
        <taxon>Asparagus</taxon>
    </lineage>
</organism>
<dbReference type="Proteomes" id="UP000243459">
    <property type="component" value="Chromosome 1"/>
</dbReference>
<name>A0A5P1FQE5_ASPOF</name>
<sequence>MNLSSFGRVNYRTTVTGTVKDPKIEVSLSRVAYRMNLSSSGNSLLGELGPSGTPTSMVFASSQDRELSSKIQWWKDQKPSGSSVTLPAPNSGRGATCSSASSAVPIDSLPDLRDDLSLDLSPTTSSTRAPTLATLAVGAASSGTGGEESRLDELRMHLVQLTLRMHRRLLLNFDQCQSVVPLLESLT</sequence>
<evidence type="ECO:0000256" key="1">
    <source>
        <dbReference type="SAM" id="MobiDB-lite"/>
    </source>
</evidence>
<protein>
    <submittedName>
        <fullName evidence="2">Uncharacterized protein</fullName>
    </submittedName>
</protein>
<dbReference type="AlphaFoldDB" id="A0A5P1FQE5"/>
<proteinExistence type="predicted"/>
<keyword evidence="3" id="KW-1185">Reference proteome</keyword>
<evidence type="ECO:0000313" key="3">
    <source>
        <dbReference type="Proteomes" id="UP000243459"/>
    </source>
</evidence>
<dbReference type="EMBL" id="CM007381">
    <property type="protein sequence ID" value="ONK80322.1"/>
    <property type="molecule type" value="Genomic_DNA"/>
</dbReference>